<dbReference type="InterPro" id="IPR036510">
    <property type="entry name" value="Ribosomal_bS20_sf"/>
</dbReference>
<name>A0A0G0MMG5_9BACT</name>
<dbReference type="GO" id="GO:0005829">
    <property type="term" value="C:cytosol"/>
    <property type="evidence" value="ECO:0007669"/>
    <property type="project" value="TreeGrafter"/>
</dbReference>
<evidence type="ECO:0000256" key="4">
    <source>
        <dbReference type="ARBA" id="ARBA00022980"/>
    </source>
</evidence>
<evidence type="ECO:0000256" key="7">
    <source>
        <dbReference type="HAMAP-Rule" id="MF_00500"/>
    </source>
</evidence>
<comment type="caution">
    <text evidence="9">The sequence shown here is derived from an EMBL/GenBank/DDBJ whole genome shotgun (WGS) entry which is preliminary data.</text>
</comment>
<dbReference type="PANTHER" id="PTHR33398:SF1">
    <property type="entry name" value="SMALL RIBOSOMAL SUBUNIT PROTEIN BS20C"/>
    <property type="match status" value="1"/>
</dbReference>
<accession>A0A0G0MMG5</accession>
<evidence type="ECO:0000313" key="10">
    <source>
        <dbReference type="Proteomes" id="UP000033935"/>
    </source>
</evidence>
<dbReference type="EMBL" id="LBWG01000009">
    <property type="protein sequence ID" value="KKR04318.1"/>
    <property type="molecule type" value="Genomic_DNA"/>
</dbReference>
<protein>
    <recommendedName>
        <fullName evidence="6 7">Small ribosomal subunit protein bS20</fullName>
    </recommendedName>
</protein>
<evidence type="ECO:0000256" key="5">
    <source>
        <dbReference type="ARBA" id="ARBA00023274"/>
    </source>
</evidence>
<keyword evidence="3 7" id="KW-0694">RNA-binding</keyword>
<comment type="function">
    <text evidence="7">Binds directly to 16S ribosomal RNA.</text>
</comment>
<evidence type="ECO:0000256" key="1">
    <source>
        <dbReference type="ARBA" id="ARBA00007634"/>
    </source>
</evidence>
<reference evidence="9 10" key="1">
    <citation type="journal article" date="2015" name="Nature">
        <title>rRNA introns, odd ribosomes, and small enigmatic genomes across a large radiation of phyla.</title>
        <authorList>
            <person name="Brown C.T."/>
            <person name="Hug L.A."/>
            <person name="Thomas B.C."/>
            <person name="Sharon I."/>
            <person name="Castelle C.J."/>
            <person name="Singh A."/>
            <person name="Wilkins M.J."/>
            <person name="Williams K.H."/>
            <person name="Banfield J.F."/>
        </authorList>
    </citation>
    <scope>NUCLEOTIDE SEQUENCE [LARGE SCALE GENOMIC DNA]</scope>
</reference>
<dbReference type="PANTHER" id="PTHR33398">
    <property type="entry name" value="30S RIBOSOMAL PROTEIN S20"/>
    <property type="match status" value="1"/>
</dbReference>
<comment type="similarity">
    <text evidence="1 7">Belongs to the bacterial ribosomal protein bS20 family.</text>
</comment>
<dbReference type="SUPFAM" id="SSF46992">
    <property type="entry name" value="Ribosomal protein S20"/>
    <property type="match status" value="1"/>
</dbReference>
<evidence type="ECO:0000256" key="8">
    <source>
        <dbReference type="SAM" id="MobiDB-lite"/>
    </source>
</evidence>
<evidence type="ECO:0000313" key="9">
    <source>
        <dbReference type="EMBL" id="KKR04318.1"/>
    </source>
</evidence>
<dbReference type="GO" id="GO:0070181">
    <property type="term" value="F:small ribosomal subunit rRNA binding"/>
    <property type="evidence" value="ECO:0007669"/>
    <property type="project" value="TreeGrafter"/>
</dbReference>
<dbReference type="InterPro" id="IPR002583">
    <property type="entry name" value="Ribosomal_bS20"/>
</dbReference>
<dbReference type="GO" id="GO:0006412">
    <property type="term" value="P:translation"/>
    <property type="evidence" value="ECO:0007669"/>
    <property type="project" value="UniProtKB-UniRule"/>
</dbReference>
<dbReference type="GO" id="GO:0003735">
    <property type="term" value="F:structural constituent of ribosome"/>
    <property type="evidence" value="ECO:0007669"/>
    <property type="project" value="InterPro"/>
</dbReference>
<dbReference type="HAMAP" id="MF_00500">
    <property type="entry name" value="Ribosomal_bS20"/>
    <property type="match status" value="1"/>
</dbReference>
<evidence type="ECO:0000256" key="3">
    <source>
        <dbReference type="ARBA" id="ARBA00022884"/>
    </source>
</evidence>
<feature type="region of interest" description="Disordered" evidence="8">
    <location>
        <begin position="1"/>
        <end position="20"/>
    </location>
</feature>
<gene>
    <name evidence="7" type="primary">rpsT</name>
    <name evidence="9" type="ORF">UT30_C0009G0028</name>
</gene>
<sequence>MPKLNNAKKALRQNEKNAQRNKVIKAEIHSLRVKVRKAFTSKQMDEAKNLVQLVGKKLDKAVQKKVFKQNTVARYKSRLMKKLHTLLSV</sequence>
<dbReference type="AlphaFoldDB" id="A0A0G0MMG5"/>
<dbReference type="GO" id="GO:0015935">
    <property type="term" value="C:small ribosomal subunit"/>
    <property type="evidence" value="ECO:0007669"/>
    <property type="project" value="TreeGrafter"/>
</dbReference>
<evidence type="ECO:0000256" key="2">
    <source>
        <dbReference type="ARBA" id="ARBA00022730"/>
    </source>
</evidence>
<evidence type="ECO:0000256" key="6">
    <source>
        <dbReference type="ARBA" id="ARBA00035136"/>
    </source>
</evidence>
<keyword evidence="4 7" id="KW-0689">Ribosomal protein</keyword>
<keyword evidence="5 7" id="KW-0687">Ribonucleoprotein</keyword>
<organism evidence="9 10">
    <name type="scientific">Candidatus Uhrbacteria bacterium GW2011_GWF2_39_13</name>
    <dbReference type="NCBI Taxonomy" id="1618995"/>
    <lineage>
        <taxon>Bacteria</taxon>
        <taxon>Candidatus Uhriibacteriota</taxon>
    </lineage>
</organism>
<dbReference type="Gene3D" id="1.20.58.110">
    <property type="entry name" value="Ribosomal protein S20"/>
    <property type="match status" value="1"/>
</dbReference>
<dbReference type="Pfam" id="PF01649">
    <property type="entry name" value="Ribosomal_S20p"/>
    <property type="match status" value="1"/>
</dbReference>
<keyword evidence="2 7" id="KW-0699">rRNA-binding</keyword>
<proteinExistence type="inferred from homology"/>
<dbReference type="Proteomes" id="UP000033935">
    <property type="component" value="Unassembled WGS sequence"/>
</dbReference>
<dbReference type="NCBIfam" id="TIGR00029">
    <property type="entry name" value="S20"/>
    <property type="match status" value="1"/>
</dbReference>